<organism evidence="7 8">
    <name type="scientific">Felis catus</name>
    <name type="common">Cat</name>
    <name type="synonym">Felis silvestris catus</name>
    <dbReference type="NCBI Taxonomy" id="9685"/>
    <lineage>
        <taxon>Eukaryota</taxon>
        <taxon>Metazoa</taxon>
        <taxon>Chordata</taxon>
        <taxon>Craniata</taxon>
        <taxon>Vertebrata</taxon>
        <taxon>Euteleostomi</taxon>
        <taxon>Mammalia</taxon>
        <taxon>Eutheria</taxon>
        <taxon>Laurasiatheria</taxon>
        <taxon>Carnivora</taxon>
        <taxon>Feliformia</taxon>
        <taxon>Felidae</taxon>
        <taxon>Felinae</taxon>
        <taxon>Felis</taxon>
    </lineage>
</organism>
<evidence type="ECO:0000256" key="2">
    <source>
        <dbReference type="ARBA" id="ARBA00022692"/>
    </source>
</evidence>
<reference evidence="7" key="3">
    <citation type="submission" date="2025-09" db="UniProtKB">
        <authorList>
            <consortium name="Ensembl"/>
        </authorList>
    </citation>
    <scope>IDENTIFICATION</scope>
    <source>
        <strain evidence="7">breed Abyssinian</strain>
    </source>
</reference>
<evidence type="ECO:0000256" key="4">
    <source>
        <dbReference type="ARBA" id="ARBA00023136"/>
    </source>
</evidence>
<proteinExistence type="predicted"/>
<keyword evidence="4 6" id="KW-0472">Membrane</keyword>
<protein>
    <recommendedName>
        <fullName evidence="9">Tetraspanin 13</fullName>
    </recommendedName>
</protein>
<feature type="transmembrane region" description="Helical" evidence="6">
    <location>
        <begin position="115"/>
        <end position="137"/>
    </location>
</feature>
<dbReference type="Proteomes" id="UP000823872">
    <property type="component" value="Chromosome A2"/>
</dbReference>
<dbReference type="PRINTS" id="PR00259">
    <property type="entry name" value="TMFOUR"/>
</dbReference>
<feature type="transmembrane region" description="Helical" evidence="6">
    <location>
        <begin position="20"/>
        <end position="39"/>
    </location>
</feature>
<accession>A0ABI7W1X2</accession>
<feature type="region of interest" description="Disordered" evidence="5">
    <location>
        <begin position="72"/>
        <end position="100"/>
    </location>
</feature>
<evidence type="ECO:0000313" key="8">
    <source>
        <dbReference type="Proteomes" id="UP000823872"/>
    </source>
</evidence>
<evidence type="ECO:0000256" key="1">
    <source>
        <dbReference type="ARBA" id="ARBA00004141"/>
    </source>
</evidence>
<keyword evidence="3 6" id="KW-1133">Transmembrane helix</keyword>
<comment type="subcellular location">
    <subcellularLocation>
        <location evidence="1">Membrane</location>
        <topology evidence="1">Multi-pass membrane protein</topology>
    </subcellularLocation>
</comment>
<gene>
    <name evidence="7" type="primary">TSPAN13</name>
</gene>
<keyword evidence="8" id="KW-1185">Reference proteome</keyword>
<evidence type="ECO:0000256" key="6">
    <source>
        <dbReference type="SAM" id="Phobius"/>
    </source>
</evidence>
<evidence type="ECO:0000256" key="3">
    <source>
        <dbReference type="ARBA" id="ARBA00022989"/>
    </source>
</evidence>
<feature type="transmembrane region" description="Helical" evidence="6">
    <location>
        <begin position="170"/>
        <end position="189"/>
    </location>
</feature>
<reference evidence="7 8" key="1">
    <citation type="submission" date="2021-02" db="EMBL/GenBank/DDBJ databases">
        <title>Safari Cat Assemblies.</title>
        <authorList>
            <person name="Bredemeyer K.R."/>
            <person name="Murphy W.J."/>
        </authorList>
    </citation>
    <scope>NUCLEOTIDE SEQUENCE [LARGE SCALE GENOMIC DNA]</scope>
</reference>
<dbReference type="PANTHER" id="PTHR19282">
    <property type="entry name" value="TETRASPANIN"/>
    <property type="match status" value="1"/>
</dbReference>
<evidence type="ECO:0008006" key="9">
    <source>
        <dbReference type="Google" id="ProtNLM"/>
    </source>
</evidence>
<dbReference type="InterPro" id="IPR018499">
    <property type="entry name" value="Tetraspanin/Peripherin"/>
</dbReference>
<evidence type="ECO:0000313" key="7">
    <source>
        <dbReference type="Ensembl" id="ENSFCTP00005003997.1"/>
    </source>
</evidence>
<evidence type="ECO:0000256" key="5">
    <source>
        <dbReference type="SAM" id="MobiDB-lite"/>
    </source>
</evidence>
<dbReference type="GeneTree" id="ENSGT00940000157010"/>
<reference evidence="7" key="2">
    <citation type="submission" date="2025-08" db="UniProtKB">
        <authorList>
            <consortium name="Ensembl"/>
        </authorList>
    </citation>
    <scope>IDENTIFICATION</scope>
    <source>
        <strain evidence="7">breed Abyssinian</strain>
    </source>
</reference>
<sequence>VPYGLHPLPLGPGPSSLSRLPAGGAHLFAYFYLCSLPAANQRAGRGGGAGRGSGSGSSCCGRRFQSGFESRRARSALQPQPRPPTPASARPQRQGQRGCAGGSARASFTCGFGNLLYTLVSLLLIGIAAWGIGFGLISSLRVVGVVIAVGIFLFLIALVGLIGAVKHHQVLLFFYMIILLLVFVVQFSVSCACLALNEEQQGQLLEVGWNNTASARNDIQRNLNCCGFRTYNPNDTCLASCVKSSHPCSLCAPIIGKYAGEVLRFVGGIGLFFSFTEVCANISLSFHFCHRDPFYMAREHYILP</sequence>
<dbReference type="Pfam" id="PF00335">
    <property type="entry name" value="Tetraspanin"/>
    <property type="match status" value="1"/>
</dbReference>
<dbReference type="Ensembl" id="ENSFCTT00005006311.1">
    <property type="protein sequence ID" value="ENSFCTP00005003997.1"/>
    <property type="gene ID" value="ENSFCTG00005002374.1"/>
</dbReference>
<keyword evidence="2 6" id="KW-0812">Transmembrane</keyword>
<feature type="transmembrane region" description="Helical" evidence="6">
    <location>
        <begin position="143"/>
        <end position="163"/>
    </location>
</feature>
<dbReference type="PANTHER" id="PTHR19282:SF203">
    <property type="entry name" value="TETRASPANIN-13"/>
    <property type="match status" value="1"/>
</dbReference>
<name>A0ABI7W1X2_FELCA</name>